<sequence>MSALANRTDQRSSFDRRTSLARRSTVRDVVASIAYVPATAESVKSVTFEWARACSIYTIQGANVWHQGGGELPYRPVLGSLAMQPNTGKHFFSYRINTDNSRAGFCTSTVYNTPESFRENEFGKTLGADLDDSASCAEDTDEVPQPSFLQTIGAVPIRPSSPWEAYIDLQTSKVYVNGRCVKHLWRLFVPTCGGVLSFVVDTELGAVQLFVDGKYEGMMLDESTGLKGKTVYPCIGISGQDVSNRSIGTGYMGAFVEPSHPFNCIY</sequence>
<proteinExistence type="predicted"/>
<evidence type="ECO:0000313" key="1">
    <source>
        <dbReference type="EMBL" id="KPA81250.1"/>
    </source>
</evidence>
<dbReference type="VEuPathDB" id="TriTrypDB:LpyrH10_06_0370"/>
<dbReference type="RefSeq" id="XP_015659689.1">
    <property type="nucleotide sequence ID" value="XM_015801069.1"/>
</dbReference>
<evidence type="ECO:0008006" key="3">
    <source>
        <dbReference type="Google" id="ProtNLM"/>
    </source>
</evidence>
<protein>
    <recommendedName>
        <fullName evidence="3">B30.2/SPRY domain-containing protein</fullName>
    </recommendedName>
</protein>
<dbReference type="OrthoDB" id="276077at2759"/>
<dbReference type="EMBL" id="LGTL01000006">
    <property type="protein sequence ID" value="KPA81250.1"/>
    <property type="molecule type" value="Genomic_DNA"/>
</dbReference>
<dbReference type="AlphaFoldDB" id="A0A0M9G2T2"/>
<organism evidence="1 2">
    <name type="scientific">Leptomonas pyrrhocoris</name>
    <name type="common">Firebug parasite</name>
    <dbReference type="NCBI Taxonomy" id="157538"/>
    <lineage>
        <taxon>Eukaryota</taxon>
        <taxon>Discoba</taxon>
        <taxon>Euglenozoa</taxon>
        <taxon>Kinetoplastea</taxon>
        <taxon>Metakinetoplastina</taxon>
        <taxon>Trypanosomatida</taxon>
        <taxon>Trypanosomatidae</taxon>
        <taxon>Leishmaniinae</taxon>
        <taxon>Leptomonas</taxon>
    </lineage>
</organism>
<evidence type="ECO:0000313" key="2">
    <source>
        <dbReference type="Proteomes" id="UP000037923"/>
    </source>
</evidence>
<comment type="caution">
    <text evidence="1">The sequence shown here is derived from an EMBL/GenBank/DDBJ whole genome shotgun (WGS) entry which is preliminary data.</text>
</comment>
<dbReference type="GeneID" id="26903958"/>
<gene>
    <name evidence="1" type="ORF">ABB37_03667</name>
</gene>
<dbReference type="Proteomes" id="UP000037923">
    <property type="component" value="Unassembled WGS sequence"/>
</dbReference>
<keyword evidence="2" id="KW-1185">Reference proteome</keyword>
<reference evidence="1 2" key="1">
    <citation type="submission" date="2015-07" db="EMBL/GenBank/DDBJ databases">
        <title>High-quality genome of monoxenous trypanosomatid Leptomonas pyrrhocoris.</title>
        <authorList>
            <person name="Flegontov P."/>
            <person name="Butenko A."/>
            <person name="Firsov S."/>
            <person name="Vlcek C."/>
            <person name="Logacheva M.D."/>
            <person name="Field M."/>
            <person name="Filatov D."/>
            <person name="Flegontova O."/>
            <person name="Gerasimov E."/>
            <person name="Jackson A.P."/>
            <person name="Kelly S."/>
            <person name="Opperdoes F."/>
            <person name="O'Reilly A."/>
            <person name="Votypka J."/>
            <person name="Yurchenko V."/>
            <person name="Lukes J."/>
        </authorList>
    </citation>
    <scope>NUCLEOTIDE SEQUENCE [LARGE SCALE GENOMIC DNA]</scope>
    <source>
        <strain evidence="1">H10</strain>
    </source>
</reference>
<dbReference type="Gene3D" id="2.60.120.920">
    <property type="match status" value="1"/>
</dbReference>
<name>A0A0M9G2T2_LEPPY</name>
<accession>A0A0M9G2T2</accession>
<dbReference type="InterPro" id="IPR043136">
    <property type="entry name" value="B30.2/SPRY_sf"/>
</dbReference>
<dbReference type="OMA" id="KSVTFEW"/>